<dbReference type="Proteomes" id="UP000309992">
    <property type="component" value="Unassembled WGS sequence"/>
</dbReference>
<dbReference type="EMBL" id="SWMS01000009">
    <property type="protein sequence ID" value="TKG70088.1"/>
    <property type="molecule type" value="Genomic_DNA"/>
</dbReference>
<gene>
    <name evidence="4" type="ORF">FCN18_18540</name>
</gene>
<dbReference type="RefSeq" id="WP_137095698.1">
    <property type="nucleotide sequence ID" value="NZ_SWMS01000009.1"/>
</dbReference>
<proteinExistence type="inferred from homology"/>
<keyword evidence="2" id="KW-0560">Oxidoreductase</keyword>
<dbReference type="Pfam" id="PF00106">
    <property type="entry name" value="adh_short"/>
    <property type="match status" value="1"/>
</dbReference>
<comment type="similarity">
    <text evidence="1">Belongs to the short-chain dehydrogenases/reductases (SDR) family.</text>
</comment>
<dbReference type="InterPro" id="IPR036291">
    <property type="entry name" value="NAD(P)-bd_dom_sf"/>
</dbReference>
<comment type="caution">
    <text evidence="4">The sequence shown here is derived from an EMBL/GenBank/DDBJ whole genome shotgun (WGS) entry which is preliminary data.</text>
</comment>
<evidence type="ECO:0000256" key="3">
    <source>
        <dbReference type="SAM" id="MobiDB-lite"/>
    </source>
</evidence>
<name>A0ABY2S3W8_9PSEU</name>
<dbReference type="PANTHER" id="PTHR42760">
    <property type="entry name" value="SHORT-CHAIN DEHYDROGENASES/REDUCTASES FAMILY MEMBER"/>
    <property type="match status" value="1"/>
</dbReference>
<organism evidence="4 5">
    <name type="scientific">Prauserella endophytica</name>
    <dbReference type="NCBI Taxonomy" id="1592324"/>
    <lineage>
        <taxon>Bacteria</taxon>
        <taxon>Bacillati</taxon>
        <taxon>Actinomycetota</taxon>
        <taxon>Actinomycetes</taxon>
        <taxon>Pseudonocardiales</taxon>
        <taxon>Pseudonocardiaceae</taxon>
        <taxon>Prauserella</taxon>
        <taxon>Prauserella coralliicola group</taxon>
    </lineage>
</organism>
<evidence type="ECO:0000313" key="4">
    <source>
        <dbReference type="EMBL" id="TKG70088.1"/>
    </source>
</evidence>
<evidence type="ECO:0000256" key="1">
    <source>
        <dbReference type="ARBA" id="ARBA00006484"/>
    </source>
</evidence>
<dbReference type="PANTHER" id="PTHR42760:SF133">
    <property type="entry name" value="3-OXOACYL-[ACYL-CARRIER-PROTEIN] REDUCTASE"/>
    <property type="match status" value="1"/>
</dbReference>
<keyword evidence="5" id="KW-1185">Reference proteome</keyword>
<dbReference type="SUPFAM" id="SSF51735">
    <property type="entry name" value="NAD(P)-binding Rossmann-fold domains"/>
    <property type="match status" value="1"/>
</dbReference>
<reference evidence="4 5" key="1">
    <citation type="journal article" date="2015" name="Antonie Van Leeuwenhoek">
        <title>Prauserella endophytica sp. nov., an endophytic actinobacterium isolated from Tamarix taklamakanensis.</title>
        <authorList>
            <person name="Liu J.M."/>
            <person name="Habden X."/>
            <person name="Guo L."/>
            <person name="Tuo L."/>
            <person name="Jiang Z.K."/>
            <person name="Liu S.W."/>
            <person name="Liu X.F."/>
            <person name="Chen L."/>
            <person name="Li R.F."/>
            <person name="Zhang Y.Q."/>
            <person name="Sun C.H."/>
        </authorList>
    </citation>
    <scope>NUCLEOTIDE SEQUENCE [LARGE SCALE GENOMIC DNA]</scope>
    <source>
        <strain evidence="4 5">CGMCC 4.7182</strain>
    </source>
</reference>
<dbReference type="PRINTS" id="PR00081">
    <property type="entry name" value="GDHRDH"/>
</dbReference>
<evidence type="ECO:0000256" key="2">
    <source>
        <dbReference type="ARBA" id="ARBA00023002"/>
    </source>
</evidence>
<feature type="region of interest" description="Disordered" evidence="3">
    <location>
        <begin position="1"/>
        <end position="22"/>
    </location>
</feature>
<dbReference type="Pfam" id="PF13561">
    <property type="entry name" value="adh_short_C2"/>
    <property type="match status" value="1"/>
</dbReference>
<accession>A0ABY2S3W8</accession>
<sequence length="223" mass="23545">MRDRCPQDAPLRSSRDSPPGRLAVVTDGGHYLGRAIALRLAESGWDCLVAGPDETELTMTAKSTSASACTIAVCPCDVASQDGRHRLTSLATSMTESIALLVNVGPHEDPRTVRALCGWAMEQAGHTGGSVVNVGRGLAALTREFAVVAARWNVRVNTVAPGMIKTPEHDVSPELAQLLCDATPLRRLGTPDDVAAVVEFLASDDAAFVTGAEWVVDGGWSVW</sequence>
<evidence type="ECO:0000313" key="5">
    <source>
        <dbReference type="Proteomes" id="UP000309992"/>
    </source>
</evidence>
<dbReference type="InterPro" id="IPR002347">
    <property type="entry name" value="SDR_fam"/>
</dbReference>
<protein>
    <submittedName>
        <fullName evidence="4">SDR family oxidoreductase</fullName>
    </submittedName>
</protein>
<dbReference type="Gene3D" id="3.40.50.720">
    <property type="entry name" value="NAD(P)-binding Rossmann-like Domain"/>
    <property type="match status" value="2"/>
</dbReference>